<dbReference type="PANTHER" id="PTHR48081:SF11">
    <property type="entry name" value="ALPHA_BETA HYDROLASE FOLD-3 DOMAIN-CONTAINING PROTEIN-RELATED"/>
    <property type="match status" value="1"/>
</dbReference>
<dbReference type="PANTHER" id="PTHR48081">
    <property type="entry name" value="AB HYDROLASE SUPERFAMILY PROTEIN C4A8.06C"/>
    <property type="match status" value="1"/>
</dbReference>
<dbReference type="OrthoDB" id="2152029at2759"/>
<evidence type="ECO:0000256" key="1">
    <source>
        <dbReference type="ARBA" id="ARBA00022801"/>
    </source>
</evidence>
<dbReference type="Gene3D" id="3.40.50.1820">
    <property type="entry name" value="alpha/beta hydrolase"/>
    <property type="match status" value="1"/>
</dbReference>
<comment type="caution">
    <text evidence="3">The sequence shown here is derived from an EMBL/GenBank/DDBJ whole genome shotgun (WGS) entry which is preliminary data.</text>
</comment>
<keyword evidence="1" id="KW-0378">Hydrolase</keyword>
<gene>
    <name evidence="3" type="ORF">CNMCM6805_008961</name>
</gene>
<dbReference type="SUPFAM" id="SSF53474">
    <property type="entry name" value="alpha/beta-Hydrolases"/>
    <property type="match status" value="1"/>
</dbReference>
<reference evidence="3" key="2">
    <citation type="submission" date="2020-04" db="EMBL/GenBank/DDBJ databases">
        <authorList>
            <person name="Santos R.A.C."/>
            <person name="Steenwyk J.L."/>
            <person name="Rivero-Menendez O."/>
            <person name="Mead M.E."/>
            <person name="Silva L.P."/>
            <person name="Bastos R.W."/>
            <person name="Alastruey-Izquierdo A."/>
            <person name="Goldman G.H."/>
            <person name="Rokas A."/>
        </authorList>
    </citation>
    <scope>NUCLEOTIDE SEQUENCE</scope>
    <source>
        <strain evidence="3">CNM-CM6805</strain>
    </source>
</reference>
<name>A0A8H4H3C5_9EURO</name>
<reference evidence="3" key="1">
    <citation type="journal article" date="2020" name="bioRxiv">
        <title>Genomic and phenotypic heterogeneity of clinical isolates of the human pathogens Aspergillus fumigatus, Aspergillus lentulus and Aspergillus fumigatiaffinis.</title>
        <authorList>
            <person name="dos Santos R.A.C."/>
            <person name="Steenwyk J.L."/>
            <person name="Rivero-Menendez O."/>
            <person name="Mead M.E."/>
            <person name="Silva L.P."/>
            <person name="Bastos R.W."/>
            <person name="Alastruey-Izquierdo A."/>
            <person name="Goldman G.H."/>
            <person name="Rokas A."/>
        </authorList>
    </citation>
    <scope>NUCLEOTIDE SEQUENCE</scope>
    <source>
        <strain evidence="3">CNM-CM6805</strain>
    </source>
</reference>
<organism evidence="3 4">
    <name type="scientific">Aspergillus fumigatiaffinis</name>
    <dbReference type="NCBI Taxonomy" id="340414"/>
    <lineage>
        <taxon>Eukaryota</taxon>
        <taxon>Fungi</taxon>
        <taxon>Dikarya</taxon>
        <taxon>Ascomycota</taxon>
        <taxon>Pezizomycotina</taxon>
        <taxon>Eurotiomycetes</taxon>
        <taxon>Eurotiomycetidae</taxon>
        <taxon>Eurotiales</taxon>
        <taxon>Aspergillaceae</taxon>
        <taxon>Aspergillus</taxon>
        <taxon>Aspergillus subgen. Fumigati</taxon>
    </lineage>
</organism>
<dbReference type="Proteomes" id="UP000653565">
    <property type="component" value="Unassembled WGS sequence"/>
</dbReference>
<dbReference type="GO" id="GO:0016787">
    <property type="term" value="F:hydrolase activity"/>
    <property type="evidence" value="ECO:0007669"/>
    <property type="project" value="UniProtKB-KW"/>
</dbReference>
<evidence type="ECO:0000259" key="2">
    <source>
        <dbReference type="Pfam" id="PF07859"/>
    </source>
</evidence>
<accession>A0A8H4H3C5</accession>
<evidence type="ECO:0000313" key="3">
    <source>
        <dbReference type="EMBL" id="KAF4233975.1"/>
    </source>
</evidence>
<evidence type="ECO:0000313" key="4">
    <source>
        <dbReference type="Proteomes" id="UP000653565"/>
    </source>
</evidence>
<dbReference type="InterPro" id="IPR050300">
    <property type="entry name" value="GDXG_lipolytic_enzyme"/>
</dbReference>
<sequence length="422" mass="47463">MESFPEPNPVKKLTIAGYLQIAVTVCFRVPWTVLTTLLRRWAPWSTYHPPPLREHVFRHVMTWCVSIKPILDMAFCVNEYSYDINPRSLGNNTPGSLWDNVADRTGQNLLTSNRYGHLKRQIYQNVRRADFCGFWLCRGLSAEAIHPRDADLVLFHCHGGGYVSFHPSAGAPEHLFMAELLQRRGLTVAIFSLDYTLAPAATFPKQRDEAIAAYDWINKELGVDASKIVVIGDSAGGHLIVSLLTGLHQRYQRANNGEGAVHHQDRPAGAILVSPWLNLHTSHPRALALHWEERLFKRSLDKCCEQVMRDAPADIAEVYSNFAVDVAARGSWKEILPDRTWVSAGAEELVFLYDIEDFVAHARRDGAAIALDVTAGKNHTWQCSEALGQHPRLLAMKPGEDDEGLMTGYRRIAEEILKLVDR</sequence>
<proteinExistence type="predicted"/>
<dbReference type="Pfam" id="PF07859">
    <property type="entry name" value="Abhydrolase_3"/>
    <property type="match status" value="1"/>
</dbReference>
<dbReference type="InterPro" id="IPR029058">
    <property type="entry name" value="AB_hydrolase_fold"/>
</dbReference>
<keyword evidence="4" id="KW-1185">Reference proteome</keyword>
<dbReference type="AlphaFoldDB" id="A0A8H4H3C5"/>
<protein>
    <recommendedName>
        <fullName evidence="2">Alpha/beta hydrolase fold-3 domain-containing protein</fullName>
    </recommendedName>
</protein>
<dbReference type="EMBL" id="JAAAPX010000073">
    <property type="protein sequence ID" value="KAF4233975.1"/>
    <property type="molecule type" value="Genomic_DNA"/>
</dbReference>
<feature type="domain" description="Alpha/beta hydrolase fold-3" evidence="2">
    <location>
        <begin position="155"/>
        <end position="381"/>
    </location>
</feature>
<dbReference type="InterPro" id="IPR013094">
    <property type="entry name" value="AB_hydrolase_3"/>
</dbReference>